<dbReference type="AlphaFoldDB" id="A0A4R6AEW1"/>
<dbReference type="Proteomes" id="UP000294562">
    <property type="component" value="Unassembled WGS sequence"/>
</dbReference>
<proteinExistence type="predicted"/>
<reference evidence="1 2" key="1">
    <citation type="submission" date="2019-03" db="EMBL/GenBank/DDBJ databases">
        <title>Rhodobacteraceae bacterium SM1902, a new member of the family Rhodobacteraceae isolated from Yantai.</title>
        <authorList>
            <person name="Sun Y."/>
        </authorList>
    </citation>
    <scope>NUCLEOTIDE SEQUENCE [LARGE SCALE GENOMIC DNA]</scope>
    <source>
        <strain evidence="1 2">SM1902</strain>
    </source>
</reference>
<dbReference type="OrthoDB" id="2562278at2"/>
<dbReference type="Pfam" id="PF13814">
    <property type="entry name" value="Replic_Relax"/>
    <property type="match status" value="1"/>
</dbReference>
<protein>
    <recommendedName>
        <fullName evidence="3">Replication-relaxation family protein</fullName>
    </recommendedName>
</protein>
<organism evidence="1 2">
    <name type="scientific">Meridianimarinicoccus aquatilis</name>
    <dbReference type="NCBI Taxonomy" id="2552766"/>
    <lineage>
        <taxon>Bacteria</taxon>
        <taxon>Pseudomonadati</taxon>
        <taxon>Pseudomonadota</taxon>
        <taxon>Alphaproteobacteria</taxon>
        <taxon>Rhodobacterales</taxon>
        <taxon>Paracoccaceae</taxon>
        <taxon>Meridianimarinicoccus</taxon>
    </lineage>
</organism>
<dbReference type="EMBL" id="SMZO01000098">
    <property type="protein sequence ID" value="TDL81695.1"/>
    <property type="molecule type" value="Genomic_DNA"/>
</dbReference>
<comment type="caution">
    <text evidence="1">The sequence shown here is derived from an EMBL/GenBank/DDBJ whole genome shotgun (WGS) entry which is preliminary data.</text>
</comment>
<dbReference type="RefSeq" id="WP_133344753.1">
    <property type="nucleotide sequence ID" value="NZ_SMZO01000098.1"/>
</dbReference>
<accession>A0A4R6AEW1</accession>
<sequence length="347" mass="40158">MGQFSVKIWGATGSLLSRNQQSKNHKPAKQSWMIKMTHSPAGKPLSKHKREPKKVGAFIVTDRDVAIMRALSQYRYLSVSQVRKLFFPESKSTQTANGRLKKLFHSGYIHKVAPFTRLGAPVSEYVYFLDKKGAKYLDDLGFPSITWRKAREVKQQFLQHALDLSDFRINLELGLRQQELITLDTFIPDFQMKRGANQYSSKHRYELYTDLVSPINRRTYVIYPDALIVLTAEINGKRYDSLYFLEVDRGTHGLEKIREKVHGYYLYHTKGLHKQLVSSSTDFTVLFQTSSEKRANNMREMLAGYIGADRVWVTDYSKVDENTLLFEPIWKDVIGNDKTMLAREKPT</sequence>
<gene>
    <name evidence="1" type="ORF">E2L05_19965</name>
</gene>
<evidence type="ECO:0008006" key="3">
    <source>
        <dbReference type="Google" id="ProtNLM"/>
    </source>
</evidence>
<evidence type="ECO:0000313" key="1">
    <source>
        <dbReference type="EMBL" id="TDL81695.1"/>
    </source>
</evidence>
<evidence type="ECO:0000313" key="2">
    <source>
        <dbReference type="Proteomes" id="UP000294562"/>
    </source>
</evidence>
<dbReference type="InterPro" id="IPR025855">
    <property type="entry name" value="Replic_Relax"/>
</dbReference>
<keyword evidence="2" id="KW-1185">Reference proteome</keyword>
<name>A0A4R6AEW1_9RHOB</name>